<dbReference type="OrthoDB" id="18481at2157"/>
<dbReference type="Pfam" id="PF09373">
    <property type="entry name" value="PMBR"/>
    <property type="match status" value="1"/>
</dbReference>
<feature type="compositionally biased region" description="Low complexity" evidence="1">
    <location>
        <begin position="65"/>
        <end position="85"/>
    </location>
</feature>
<feature type="compositionally biased region" description="Polar residues" evidence="1">
    <location>
        <begin position="38"/>
        <end position="60"/>
    </location>
</feature>
<feature type="region of interest" description="Disordered" evidence="1">
    <location>
        <begin position="38"/>
        <end position="98"/>
    </location>
</feature>
<name>A0A165ZPJ1_METOA</name>
<dbReference type="SUPFAM" id="SSF54001">
    <property type="entry name" value="Cysteine proteinases"/>
    <property type="match status" value="1"/>
</dbReference>
<evidence type="ECO:0000256" key="1">
    <source>
        <dbReference type="SAM" id="MobiDB-lite"/>
    </source>
</evidence>
<dbReference type="InterPro" id="IPR018975">
    <property type="entry name" value="Pseudomurein-binding_repeat"/>
</dbReference>
<feature type="compositionally biased region" description="Polar residues" evidence="1">
    <location>
        <begin position="86"/>
        <end position="98"/>
    </location>
</feature>
<evidence type="ECO:0000313" key="4">
    <source>
        <dbReference type="Proteomes" id="UP000077428"/>
    </source>
</evidence>
<dbReference type="SMART" id="SM00460">
    <property type="entry name" value="TGc"/>
    <property type="match status" value="1"/>
</dbReference>
<dbReference type="InterPro" id="IPR002931">
    <property type="entry name" value="Transglutaminase-like"/>
</dbReference>
<dbReference type="SUPFAM" id="SSF51445">
    <property type="entry name" value="(Trans)glycosidases"/>
    <property type="match status" value="1"/>
</dbReference>
<dbReference type="RefSeq" id="WP_156482715.1">
    <property type="nucleotide sequence ID" value="NZ_CAJVUI010000002.1"/>
</dbReference>
<comment type="caution">
    <text evidence="3">The sequence shown here is derived from an EMBL/GenBank/DDBJ whole genome shotgun (WGS) entry which is preliminary data.</text>
</comment>
<sequence>MKKRILLLVFIVLTIILSASAISASDENVTDLYSADQTNDSSVISPSSENDLSVSQSNADENAVLESDNSNNLSNNTLGESLENSVLNESPKVNTSLESSSSDIYYGSNFEVTLKDSNGTGIADQKVIIKVGSKIYETKTNSNGLASAKIELNPGSYVTTISYEGNDSYNLSNISGTVRILPTITSKDISKYYKGSAKYTATFFTTQGKALANTNVKININGKTYTVKTDSKGVVSLAINLKPRTYDAYAYDPITGYTLRTTVKVLSTITASDISKVYTDSRKFTAKFLKSDGKALANKYIKFKVNGKTYKTKTNSKGVATLSLTNLMKGTYKIISYNNDGLTKSNTINVIRKSSTSLKTSSYVYLTGDTKRIKVTLLNKFGYAPGSGKVIKVTVKGKTYTGITNSKGVATIKLAKLSKGSYTVNYKFTGNSFYYKSSASNKLVVLPSKTSKFTVKSTTTFGQGANTPFKVSLTASGIALDKKTVTFKVNGKTYTKTTDKSGIVSLPIDLAIGKYTIDYSFKGESKINAASGSAGITVKERSPTSITWKSGTNFYQGTQSYKVLLLDSSKKPISNQVVKLAINSKTYAATTASNGYATFSVNVAPNNYSVIFKYGGNNDYAPSNNTINISVEKKNSTGYGYWLFGGDMNNVNLDTLASKGTTDIFLNYYAFEKHGESKVLKWIGNANTKGIKVHIWMQTFYQGGKWVNPVKNGLPYTSYFTQKINEAVKYASMKGVSGIHFDYIRYPGTAYKTNGGTAAINTFVKQAVTAIHAANPNCLVSAALMPETTSSIKYYGQDYSVISQYMDIVLPMVYKGNYGKSTSWITSITKWYVDNSKGAKVWAGIQSYKSDDDLTKLSSSALTNDAQAALDSTANGVIVFRWGMSNLINFNDLSDKTSSPSYSGSVTISDIITSAISLKTYVETNGKLPNTVSVNGESYLTPQFLYLMSKALESIGNSNFNIEILPIVVGAASSSGSFNQSDLNKKDYMDLNNRIISFIKSNSKAPNYASSPLGNIPYNSLVYSYAKILSFYSANNRLPESVFVNATFKATTPSVDSKYKNVDYKNILKGAKSLSEYYKTYGKLPSTVTIAEGKYSTAEFLYLMSKAIVQLSNGNTKSITAIAVSNPSSPSGKNFNGEQLSKANLIKLANSVVNYISANKKAPNYATSAIGNIAYDELVDSFSRSLTFYGNNNRLPNYVEIVYKASTTNYPTSISELAKELTKGLTSQKAKANALFVYVRDKISYSFYYNTVKGASGTLTSGSGNCCDQAQLLVALARSAGLTARFATGYCTFTSGKTYGHVWVQIQIDGSWHALDTTSSRNTYDKINNWNTKSYTSRGTFNVLPY</sequence>
<dbReference type="PANTHER" id="PTHR33490">
    <property type="entry name" value="BLR5614 PROTEIN-RELATED"/>
    <property type="match status" value="1"/>
</dbReference>
<dbReference type="Proteomes" id="UP000077428">
    <property type="component" value="Unassembled WGS sequence"/>
</dbReference>
<dbReference type="InterPro" id="IPR017853">
    <property type="entry name" value="GH"/>
</dbReference>
<accession>A0A165ZPJ1</accession>
<evidence type="ECO:0000259" key="2">
    <source>
        <dbReference type="SMART" id="SM00460"/>
    </source>
</evidence>
<dbReference type="Gene3D" id="3.20.20.80">
    <property type="entry name" value="Glycosidases"/>
    <property type="match status" value="1"/>
</dbReference>
<protein>
    <submittedName>
        <fullName evidence="3">Pseudomurein-binding repeat protein</fullName>
    </submittedName>
</protein>
<dbReference type="PATRIC" id="fig|66851.6.peg.1819"/>
<dbReference type="Gene3D" id="2.60.40.10">
    <property type="entry name" value="Immunoglobulins"/>
    <property type="match status" value="3"/>
</dbReference>
<evidence type="ECO:0000313" key="3">
    <source>
        <dbReference type="EMBL" id="KZX10991.1"/>
    </source>
</evidence>
<gene>
    <name evidence="3" type="ORF">MBORA_16700</name>
</gene>
<dbReference type="InterPro" id="IPR038765">
    <property type="entry name" value="Papain-like_cys_pep_sf"/>
</dbReference>
<dbReference type="EMBL" id="LWMU01000101">
    <property type="protein sequence ID" value="KZX10991.1"/>
    <property type="molecule type" value="Genomic_DNA"/>
</dbReference>
<keyword evidence="4" id="KW-1185">Reference proteome</keyword>
<proteinExistence type="predicted"/>
<dbReference type="InterPro" id="IPR025275">
    <property type="entry name" value="DUF4015"/>
</dbReference>
<feature type="domain" description="Transglutaminase-like" evidence="2">
    <location>
        <begin position="1258"/>
        <end position="1319"/>
    </location>
</feature>
<dbReference type="STRING" id="66851.MBORA_16700"/>
<dbReference type="Pfam" id="PF01841">
    <property type="entry name" value="Transglut_core"/>
    <property type="match status" value="1"/>
</dbReference>
<dbReference type="Gene3D" id="3.10.620.30">
    <property type="match status" value="1"/>
</dbReference>
<dbReference type="InterPro" id="IPR013783">
    <property type="entry name" value="Ig-like_fold"/>
</dbReference>
<reference evidence="4" key="1">
    <citation type="journal article" date="2016" name="Genome Announc.">
        <title>Draft Genome Sequences of Methanobrevibacter curvatus DSM11111, Methanobrevibacter cuticularis DSM11139, Methanobrevibacter filiformis DSM11501, and Methanobrevibacter oralis DSM7256.</title>
        <authorList>
            <person name="Poehlein A."/>
            <person name="Seedorf H."/>
        </authorList>
    </citation>
    <scope>NUCLEOTIDE SEQUENCE [LARGE SCALE GENOMIC DNA]</scope>
    <source>
        <strain evidence="4">DSM 7256 / JCM 30027 / ZR</strain>
    </source>
</reference>
<organism evidence="3 4">
    <name type="scientific">Methanobrevibacter oralis</name>
    <dbReference type="NCBI Taxonomy" id="66851"/>
    <lineage>
        <taxon>Archaea</taxon>
        <taxon>Methanobacteriati</taxon>
        <taxon>Methanobacteriota</taxon>
        <taxon>Methanomada group</taxon>
        <taxon>Methanobacteria</taxon>
        <taxon>Methanobacteriales</taxon>
        <taxon>Methanobacteriaceae</taxon>
        <taxon>Methanobrevibacter</taxon>
    </lineage>
</organism>
<dbReference type="Pfam" id="PF13200">
    <property type="entry name" value="DUF4015"/>
    <property type="match status" value="1"/>
</dbReference>